<organism evidence="2 3">
    <name type="scientific">Niabella pedocola</name>
    <dbReference type="NCBI Taxonomy" id="1752077"/>
    <lineage>
        <taxon>Bacteria</taxon>
        <taxon>Pseudomonadati</taxon>
        <taxon>Bacteroidota</taxon>
        <taxon>Chitinophagia</taxon>
        <taxon>Chitinophagales</taxon>
        <taxon>Chitinophagaceae</taxon>
        <taxon>Niabella</taxon>
    </lineage>
</organism>
<feature type="signal peptide" evidence="1">
    <location>
        <begin position="1"/>
        <end position="26"/>
    </location>
</feature>
<evidence type="ECO:0000313" key="3">
    <source>
        <dbReference type="Proteomes" id="UP001199816"/>
    </source>
</evidence>
<protein>
    <recommendedName>
        <fullName evidence="4">Tetratricopeptide repeat protein</fullName>
    </recommendedName>
</protein>
<reference evidence="2 3" key="1">
    <citation type="submission" date="2021-11" db="EMBL/GenBank/DDBJ databases">
        <title>Genomic of Niabella pedocola.</title>
        <authorList>
            <person name="Wu T."/>
        </authorList>
    </citation>
    <scope>NUCLEOTIDE SEQUENCE [LARGE SCALE GENOMIC DNA]</scope>
    <source>
        <strain evidence="2 3">JCM 31011</strain>
    </source>
</reference>
<evidence type="ECO:0000256" key="1">
    <source>
        <dbReference type="SAM" id="SignalP"/>
    </source>
</evidence>
<feature type="chain" id="PRO_5045606580" description="Tetratricopeptide repeat protein" evidence="1">
    <location>
        <begin position="27"/>
        <end position="782"/>
    </location>
</feature>
<dbReference type="EMBL" id="JAJNEC010000005">
    <property type="protein sequence ID" value="MCD2423319.1"/>
    <property type="molecule type" value="Genomic_DNA"/>
</dbReference>
<gene>
    <name evidence="2" type="ORF">LQ567_11150</name>
</gene>
<dbReference type="Proteomes" id="UP001199816">
    <property type="component" value="Unassembled WGS sequence"/>
</dbReference>
<accession>A0ABS8PR85</accession>
<keyword evidence="1" id="KW-0732">Signal</keyword>
<dbReference type="RefSeq" id="WP_231004583.1">
    <property type="nucleotide sequence ID" value="NZ_JAJNEC010000005.1"/>
</dbReference>
<evidence type="ECO:0000313" key="2">
    <source>
        <dbReference type="EMBL" id="MCD2423319.1"/>
    </source>
</evidence>
<sequence>MKWKASITACISCIFLAIPNNIFSCADVEDAYSSFTSFFNKYAAETPVYAPFYFADLQFLRDDEEWPTTAEALVKEWSLFTKEQATQKDAHAFVMQFDRKDLVNLYYHLENGKPLAVPDSVKNNGMTRFFLEHKDLEALGYLMYAKQVEPYVTKEYNSWDATPRDSIKMNGLLKNGLQLYKAAKSPLFQLKYGYQVVRLAHYNHQYADAVRYYDELVSGNPTPGVLQLMSLGLKAGAFYQLDRKPEAAYIFSQAFNATNIKKIANFNSFAWAVPRDDRFRSAYLTLCKNNQEKAGMLALYSLGNDDPDVATLAEIHRLNPGMDIMPTLVVREINKIEMAFLHGFGMSLPPAKQSGIFATPGTLPEAETVTLNAFVKILEDLSGNRQYGEQALYPIGAAYISCMLKDYKNANRFLAAAKKMKRSPRLDDQWMLTNLLVAINESTRMDAAAEQKILPSLQWLWKKANGAQQRSESDPEQDQWTSFFKNVMIDVLAARYAAQNDVNRMMLAYGAADKTNWVYPTAINYVRDSFSIPQATALYGFLTGKGFSSFESFLLGINTLDRKDVADYIGTAYLRTYDYDKAIGWFEKEENKLIEKDPFKELLYDREERLPGDKVTTTKLAYARKMKALLAKQGDAEALYQLGLGYYNITYYGYAWELATYFRSGSDGYLVPSKAGAFEKDYYGCFKAKNYFEKAGQLAADAELRAKCLFMAARCRQKELRKPQYEDFNYNYDLYEQKVKAYYQAFKKNPLFAQYQKEYGGTRFYKETLTRCSYLRDFVNKK</sequence>
<keyword evidence="3" id="KW-1185">Reference proteome</keyword>
<evidence type="ECO:0008006" key="4">
    <source>
        <dbReference type="Google" id="ProtNLM"/>
    </source>
</evidence>
<proteinExistence type="predicted"/>
<name>A0ABS8PR85_9BACT</name>
<comment type="caution">
    <text evidence="2">The sequence shown here is derived from an EMBL/GenBank/DDBJ whole genome shotgun (WGS) entry which is preliminary data.</text>
</comment>